<feature type="transmembrane region" description="Helical" evidence="3">
    <location>
        <begin position="229"/>
        <end position="252"/>
    </location>
</feature>
<evidence type="ECO:0000313" key="7">
    <source>
        <dbReference type="Proteomes" id="UP001347796"/>
    </source>
</evidence>
<dbReference type="GO" id="GO:0006811">
    <property type="term" value="P:monoatomic ion transport"/>
    <property type="evidence" value="ECO:0007669"/>
    <property type="project" value="UniProtKB-KW"/>
</dbReference>
<proteinExistence type="inferred from homology"/>
<keyword evidence="3" id="KW-0813">Transport</keyword>
<dbReference type="CDD" id="cd17336">
    <property type="entry name" value="MFS_SLCO_OATP"/>
    <property type="match status" value="1"/>
</dbReference>
<organism evidence="6 7">
    <name type="scientific">Patella caerulea</name>
    <name type="common">Rayed Mediterranean limpet</name>
    <dbReference type="NCBI Taxonomy" id="87958"/>
    <lineage>
        <taxon>Eukaryota</taxon>
        <taxon>Metazoa</taxon>
        <taxon>Spiralia</taxon>
        <taxon>Lophotrochozoa</taxon>
        <taxon>Mollusca</taxon>
        <taxon>Gastropoda</taxon>
        <taxon>Patellogastropoda</taxon>
        <taxon>Patelloidea</taxon>
        <taxon>Patellidae</taxon>
        <taxon>Patella</taxon>
    </lineage>
</organism>
<feature type="compositionally biased region" description="Polar residues" evidence="4">
    <location>
        <begin position="697"/>
        <end position="710"/>
    </location>
</feature>
<keyword evidence="7" id="KW-1185">Reference proteome</keyword>
<dbReference type="SUPFAM" id="SSF103473">
    <property type="entry name" value="MFS general substrate transporter"/>
    <property type="match status" value="1"/>
</dbReference>
<dbReference type="GO" id="GO:0015347">
    <property type="term" value="F:sodium-independent organic anion transmembrane transporter activity"/>
    <property type="evidence" value="ECO:0007669"/>
    <property type="project" value="TreeGrafter"/>
</dbReference>
<dbReference type="InterPro" id="IPR020846">
    <property type="entry name" value="MFS_dom"/>
</dbReference>
<dbReference type="InterPro" id="IPR004156">
    <property type="entry name" value="OATP"/>
</dbReference>
<evidence type="ECO:0000256" key="4">
    <source>
        <dbReference type="SAM" id="MobiDB-lite"/>
    </source>
</evidence>
<feature type="transmembrane region" description="Helical" evidence="3">
    <location>
        <begin position="333"/>
        <end position="356"/>
    </location>
</feature>
<feature type="transmembrane region" description="Helical" evidence="3">
    <location>
        <begin position="549"/>
        <end position="567"/>
    </location>
</feature>
<evidence type="ECO:0000256" key="1">
    <source>
        <dbReference type="ARBA" id="ARBA00004141"/>
    </source>
</evidence>
<dbReference type="PANTHER" id="PTHR11388:SF157">
    <property type="entry name" value="SOLUTE CARRIER ORGANIC ANION TRANSPORTER FAMILY MEMBER 2A1-LIKE"/>
    <property type="match status" value="1"/>
</dbReference>
<comment type="subcellular location">
    <subcellularLocation>
        <location evidence="3">Cell membrane</location>
        <topology evidence="3">Multi-pass membrane protein</topology>
    </subcellularLocation>
    <subcellularLocation>
        <location evidence="1">Membrane</location>
        <topology evidence="1">Multi-pass membrane protein</topology>
    </subcellularLocation>
</comment>
<sequence>MMEKKAVSEKEKFITSVEKEECDYGDDGCGVGICKPACLRPLATLPVFTGVFSICSLLTSTLIVYVNSQVTTLERQFGFSSSETGLILAANDIGFLVSTLFVGYLAPKVHIPRWLSMSVVLFGISGITCSIPHFLFGVDSSLTTGNEDITLVRRMPTGQMCTTNNQTECSVDSSGIDVTPNFGISGTKARTSLWIIVIGMILQGFAKGPKQPFIVCYMDNNTEKAKTGFLLGIVISLSIFGPAVAFTLGGVFTKIYVTLDDVNIGPRHPRWIGAWWLGFVVFGVAAIIMALPLFLFPKYLNGRKPRPENKPDAGPGFKDWGDFKDNVKRFCYILIKIMANPIFVMLQITSCLHMFAVAGSRAFLPKYVENQFSLTAWQTNITIASLSLTTASLGTFLGGWLTKRFKFTPVGNLKYVIVVSFILLCLKCLGFVFGCDQPEIVNMPGSPLQNSSCYDDCQCKDDEFFPICSDDRQNFYSPCHAGCPSSDGNTYMNCTCITSGKATAGFCTTDCPYLYPYVILSAIVALIGTTCIIPKYITMIRCVTEEQKPLGTALISFFSSLFGWLLGPLVYGKIIDSICLVWDSRCGERGACTLYDINMFRYKFHGFVIGVDLVSVIIMCITIYLARNYEHMNTKPEDKPLDVNQDGEKEIKEDNQGHRKLYAENDKNGEHISGNDPEGRISDAANQHGSMHDAENHNGSMQDAENQNGSMHDPENQNDMMYDPENQNNDNKNGTSNGAENDKGDQIGQEIQGGCMILSENASLQQDDHTHNLQNQLVK</sequence>
<dbReference type="PROSITE" id="PS50850">
    <property type="entry name" value="MFS"/>
    <property type="match status" value="1"/>
</dbReference>
<protein>
    <recommendedName>
        <fullName evidence="3">Solute carrier organic anion transporter family member</fullName>
    </recommendedName>
</protein>
<dbReference type="EMBL" id="JAZGQO010000018">
    <property type="protein sequence ID" value="KAK6167877.1"/>
    <property type="molecule type" value="Genomic_DNA"/>
</dbReference>
<keyword evidence="3" id="KW-0472">Membrane</keyword>
<dbReference type="PANTHER" id="PTHR11388">
    <property type="entry name" value="ORGANIC ANION TRANSPORTER"/>
    <property type="match status" value="1"/>
</dbReference>
<feature type="transmembrane region" description="Helical" evidence="3">
    <location>
        <begin position="45"/>
        <end position="66"/>
    </location>
</feature>
<dbReference type="AlphaFoldDB" id="A0AAN8G0A8"/>
<keyword evidence="3" id="KW-0812">Transmembrane</keyword>
<dbReference type="Proteomes" id="UP001347796">
    <property type="component" value="Unassembled WGS sequence"/>
</dbReference>
<dbReference type="GO" id="GO:0043252">
    <property type="term" value="P:sodium-independent organic anion transport"/>
    <property type="evidence" value="ECO:0007669"/>
    <property type="project" value="TreeGrafter"/>
</dbReference>
<feature type="transmembrane region" description="Helical" evidence="3">
    <location>
        <begin position="272"/>
        <end position="296"/>
    </location>
</feature>
<evidence type="ECO:0000256" key="2">
    <source>
        <dbReference type="ARBA" id="ARBA00023157"/>
    </source>
</evidence>
<dbReference type="GO" id="GO:0016323">
    <property type="term" value="C:basolateral plasma membrane"/>
    <property type="evidence" value="ECO:0007669"/>
    <property type="project" value="TreeGrafter"/>
</dbReference>
<keyword evidence="2" id="KW-1015">Disulfide bond</keyword>
<evidence type="ECO:0000259" key="5">
    <source>
        <dbReference type="PROSITE" id="PS50850"/>
    </source>
</evidence>
<comment type="caution">
    <text evidence="6">The sequence shown here is derived from an EMBL/GenBank/DDBJ whole genome shotgun (WGS) entry which is preliminary data.</text>
</comment>
<name>A0AAN8G0A8_PATCE</name>
<feature type="domain" description="Major facilitator superfamily (MFS) profile" evidence="5">
    <location>
        <begin position="45"/>
        <end position="630"/>
    </location>
</feature>
<feature type="transmembrane region" description="Helical" evidence="3">
    <location>
        <begin position="604"/>
        <end position="626"/>
    </location>
</feature>
<feature type="transmembrane region" description="Helical" evidence="3">
    <location>
        <begin position="413"/>
        <end position="433"/>
    </location>
</feature>
<dbReference type="Gene3D" id="1.20.1250.20">
    <property type="entry name" value="MFS general substrate transporter like domains"/>
    <property type="match status" value="2"/>
</dbReference>
<feature type="transmembrane region" description="Helical" evidence="3">
    <location>
        <begin position="514"/>
        <end position="537"/>
    </location>
</feature>
<comment type="similarity">
    <text evidence="3">Belongs to the organo anion transporter (TC 2.A.60) family.</text>
</comment>
<keyword evidence="3" id="KW-0406">Ion transport</keyword>
<feature type="transmembrane region" description="Helical" evidence="3">
    <location>
        <begin position="376"/>
        <end position="401"/>
    </location>
</feature>
<feature type="transmembrane region" description="Helical" evidence="3">
    <location>
        <begin position="86"/>
        <end position="107"/>
    </location>
</feature>
<dbReference type="NCBIfam" id="TIGR00805">
    <property type="entry name" value="oat"/>
    <property type="match status" value="1"/>
</dbReference>
<dbReference type="InterPro" id="IPR036259">
    <property type="entry name" value="MFS_trans_sf"/>
</dbReference>
<feature type="transmembrane region" description="Helical" evidence="3">
    <location>
        <begin position="191"/>
        <end position="208"/>
    </location>
</feature>
<dbReference type="Pfam" id="PF03137">
    <property type="entry name" value="OATP"/>
    <property type="match status" value="1"/>
</dbReference>
<feature type="transmembrane region" description="Helical" evidence="3">
    <location>
        <begin position="114"/>
        <end position="136"/>
    </location>
</feature>
<evidence type="ECO:0000256" key="3">
    <source>
        <dbReference type="RuleBase" id="RU362056"/>
    </source>
</evidence>
<keyword evidence="3" id="KW-1133">Transmembrane helix</keyword>
<gene>
    <name evidence="6" type="ORF">SNE40_021806</name>
</gene>
<feature type="region of interest" description="Disordered" evidence="4">
    <location>
        <begin position="664"/>
        <end position="747"/>
    </location>
</feature>
<accession>A0AAN8G0A8</accession>
<reference evidence="6 7" key="1">
    <citation type="submission" date="2024-01" db="EMBL/GenBank/DDBJ databases">
        <title>The genome of the rayed Mediterranean limpet Patella caerulea (Linnaeus, 1758).</title>
        <authorList>
            <person name="Anh-Thu Weber A."/>
            <person name="Halstead-Nussloch G."/>
        </authorList>
    </citation>
    <scope>NUCLEOTIDE SEQUENCE [LARGE SCALE GENOMIC DNA]</scope>
    <source>
        <strain evidence="6">AATW-2023a</strain>
        <tissue evidence="6">Whole specimen</tissue>
    </source>
</reference>
<evidence type="ECO:0000313" key="6">
    <source>
        <dbReference type="EMBL" id="KAK6167877.1"/>
    </source>
</evidence>
<feature type="compositionally biased region" description="Polar residues" evidence="4">
    <location>
        <begin position="725"/>
        <end position="739"/>
    </location>
</feature>